<dbReference type="GO" id="GO:0008270">
    <property type="term" value="F:zinc ion binding"/>
    <property type="evidence" value="ECO:0007669"/>
    <property type="project" value="InterPro"/>
</dbReference>
<dbReference type="GO" id="GO:0003677">
    <property type="term" value="F:DNA binding"/>
    <property type="evidence" value="ECO:0007669"/>
    <property type="project" value="InterPro"/>
</dbReference>
<dbReference type="SUPFAM" id="SSF57701">
    <property type="entry name" value="Zn2/Cys6 DNA-binding domain"/>
    <property type="match status" value="1"/>
</dbReference>
<keyword evidence="7" id="KW-1185">Reference proteome</keyword>
<feature type="compositionally biased region" description="Polar residues" evidence="4">
    <location>
        <begin position="624"/>
        <end position="639"/>
    </location>
</feature>
<dbReference type="PANTHER" id="PTHR31001:SF40">
    <property type="entry name" value="ZN(II)2CYS6 TRANSCRIPTION FACTOR (EUROFUNG)"/>
    <property type="match status" value="1"/>
</dbReference>
<dbReference type="AlphaFoldDB" id="A0A6A6C589"/>
<dbReference type="GO" id="GO:0005634">
    <property type="term" value="C:nucleus"/>
    <property type="evidence" value="ECO:0007669"/>
    <property type="project" value="UniProtKB-SubCell"/>
</dbReference>
<dbReference type="PROSITE" id="PS50048">
    <property type="entry name" value="ZN2_CY6_FUNGAL_2"/>
    <property type="match status" value="1"/>
</dbReference>
<dbReference type="EMBL" id="ML993625">
    <property type="protein sequence ID" value="KAF2160556.1"/>
    <property type="molecule type" value="Genomic_DNA"/>
</dbReference>
<accession>A0A6A6C589</accession>
<dbReference type="PROSITE" id="PS00463">
    <property type="entry name" value="ZN2_CY6_FUNGAL_1"/>
    <property type="match status" value="1"/>
</dbReference>
<evidence type="ECO:0000256" key="3">
    <source>
        <dbReference type="ARBA" id="ARBA00023242"/>
    </source>
</evidence>
<reference evidence="6" key="1">
    <citation type="journal article" date="2020" name="Stud. Mycol.">
        <title>101 Dothideomycetes genomes: a test case for predicting lifestyles and emergence of pathogens.</title>
        <authorList>
            <person name="Haridas S."/>
            <person name="Albert R."/>
            <person name="Binder M."/>
            <person name="Bloem J."/>
            <person name="Labutti K."/>
            <person name="Salamov A."/>
            <person name="Andreopoulos B."/>
            <person name="Baker S."/>
            <person name="Barry K."/>
            <person name="Bills G."/>
            <person name="Bluhm B."/>
            <person name="Cannon C."/>
            <person name="Castanera R."/>
            <person name="Culley D."/>
            <person name="Daum C."/>
            <person name="Ezra D."/>
            <person name="Gonzalez J."/>
            <person name="Henrissat B."/>
            <person name="Kuo A."/>
            <person name="Liang C."/>
            <person name="Lipzen A."/>
            <person name="Lutzoni F."/>
            <person name="Magnuson J."/>
            <person name="Mondo S."/>
            <person name="Nolan M."/>
            <person name="Ohm R."/>
            <person name="Pangilinan J."/>
            <person name="Park H.-J."/>
            <person name="Ramirez L."/>
            <person name="Alfaro M."/>
            <person name="Sun H."/>
            <person name="Tritt A."/>
            <person name="Yoshinaga Y."/>
            <person name="Zwiers L.-H."/>
            <person name="Turgeon B."/>
            <person name="Goodwin S."/>
            <person name="Spatafora J."/>
            <person name="Crous P."/>
            <person name="Grigoriev I."/>
        </authorList>
    </citation>
    <scope>NUCLEOTIDE SEQUENCE</scope>
    <source>
        <strain evidence="6">ATCC 36951</strain>
    </source>
</reference>
<dbReference type="GO" id="GO:0000981">
    <property type="term" value="F:DNA-binding transcription factor activity, RNA polymerase II-specific"/>
    <property type="evidence" value="ECO:0007669"/>
    <property type="project" value="InterPro"/>
</dbReference>
<feature type="compositionally biased region" description="Low complexity" evidence="4">
    <location>
        <begin position="59"/>
        <end position="82"/>
    </location>
</feature>
<comment type="subcellular location">
    <subcellularLocation>
        <location evidence="1">Nucleus</location>
    </subcellularLocation>
</comment>
<dbReference type="Pfam" id="PF00172">
    <property type="entry name" value="Zn_clus"/>
    <property type="match status" value="1"/>
</dbReference>
<name>A0A6A6C589_ZASCE</name>
<dbReference type="GO" id="GO:0006351">
    <property type="term" value="P:DNA-templated transcription"/>
    <property type="evidence" value="ECO:0007669"/>
    <property type="project" value="InterPro"/>
</dbReference>
<feature type="region of interest" description="Disordered" evidence="4">
    <location>
        <begin position="624"/>
        <end position="644"/>
    </location>
</feature>
<dbReference type="InterPro" id="IPR036864">
    <property type="entry name" value="Zn2-C6_fun-type_DNA-bd_sf"/>
</dbReference>
<feature type="domain" description="Zn(2)-C6 fungal-type" evidence="5">
    <location>
        <begin position="14"/>
        <end position="46"/>
    </location>
</feature>
<dbReference type="GeneID" id="54562511"/>
<dbReference type="Pfam" id="PF04082">
    <property type="entry name" value="Fungal_trans"/>
    <property type="match status" value="1"/>
</dbReference>
<evidence type="ECO:0000313" key="7">
    <source>
        <dbReference type="Proteomes" id="UP000799537"/>
    </source>
</evidence>
<dbReference type="PANTHER" id="PTHR31001">
    <property type="entry name" value="UNCHARACTERIZED TRANSCRIPTIONAL REGULATORY PROTEIN"/>
    <property type="match status" value="1"/>
</dbReference>
<dbReference type="CDD" id="cd12148">
    <property type="entry name" value="fungal_TF_MHR"/>
    <property type="match status" value="1"/>
</dbReference>
<dbReference type="Gene3D" id="4.10.240.10">
    <property type="entry name" value="Zn(2)-C6 fungal-type DNA-binding domain"/>
    <property type="match status" value="1"/>
</dbReference>
<sequence>MSAAEHRRNGKVASCEPCRKAKIRCDHQRPTCGRCQRRGLTARCYYHPAPLTKPKLPDSDASAPATSLLSSPRRPSALPVPAGANSARSVPASDYVESPSVMPWPPATPEYHGRVPQIPGGTIDEDTYPEDKFKTVKQILTGFRHWSFIERMLQEYGVNAQAALVPRPFVNRFSESLRDIVSPCFSNDAATTDYNFSRLAEKVIESTSKPIKITSDTDFDSFVSMFSGENCRLETIGLIQCIAARACRLGLARDDDQHEDIVLSLYRNTGSCLRLCRQIATDNNDVMLWTAFDYLRLTTHIEGDTSPPVYRRIGDLSTYIYEFGIQRESSLTRNSPFFLAECRRKLFAASYQFDKFVSALLDRPPRILRRFSDVKMPLDMTDEELLASESEAQARMNLSPDGWSHKTRYIPATWHRLRYMVGSFREEILEYNYRFPSVETEALLRDLLHRIKREHEMLPTHLRYSPECWDSDLVPNVCLMLTVVYLSYLQIEFEIHRLLEKCDASAWEGSMTAALEVVSVLLHLGTCLNRAILLRYDFPYMVLGYGLPCVAFLTNTLQNVSKSGATQHLPLNIKRATLIRTLSVYVSHLDSICRPGEGDYNICVQASKVISRVLDEVLDPSSSSKQATASTVTPQTPVSVSAGGEGQQLAAFPSSQPLSLGGVDDFDLLNADGLEGFDFSSWVKNINWTETGCEWSTF</sequence>
<feature type="region of interest" description="Disordered" evidence="4">
    <location>
        <begin position="53"/>
        <end position="89"/>
    </location>
</feature>
<dbReference type="SMART" id="SM00066">
    <property type="entry name" value="GAL4"/>
    <property type="match status" value="1"/>
</dbReference>
<dbReference type="InterPro" id="IPR007219">
    <property type="entry name" value="XnlR_reg_dom"/>
</dbReference>
<keyword evidence="2" id="KW-0479">Metal-binding</keyword>
<evidence type="ECO:0000256" key="2">
    <source>
        <dbReference type="ARBA" id="ARBA00022723"/>
    </source>
</evidence>
<evidence type="ECO:0000256" key="1">
    <source>
        <dbReference type="ARBA" id="ARBA00004123"/>
    </source>
</evidence>
<evidence type="ECO:0000313" key="6">
    <source>
        <dbReference type="EMBL" id="KAF2160556.1"/>
    </source>
</evidence>
<organism evidence="6 7">
    <name type="scientific">Zasmidium cellare ATCC 36951</name>
    <dbReference type="NCBI Taxonomy" id="1080233"/>
    <lineage>
        <taxon>Eukaryota</taxon>
        <taxon>Fungi</taxon>
        <taxon>Dikarya</taxon>
        <taxon>Ascomycota</taxon>
        <taxon>Pezizomycotina</taxon>
        <taxon>Dothideomycetes</taxon>
        <taxon>Dothideomycetidae</taxon>
        <taxon>Mycosphaerellales</taxon>
        <taxon>Mycosphaerellaceae</taxon>
        <taxon>Zasmidium</taxon>
    </lineage>
</organism>
<dbReference type="Proteomes" id="UP000799537">
    <property type="component" value="Unassembled WGS sequence"/>
</dbReference>
<dbReference type="CDD" id="cd00067">
    <property type="entry name" value="GAL4"/>
    <property type="match status" value="1"/>
</dbReference>
<proteinExistence type="predicted"/>
<evidence type="ECO:0000259" key="5">
    <source>
        <dbReference type="PROSITE" id="PS50048"/>
    </source>
</evidence>
<keyword evidence="3" id="KW-0539">Nucleus</keyword>
<dbReference type="OrthoDB" id="4898680at2759"/>
<dbReference type="RefSeq" id="XP_033661445.1">
    <property type="nucleotide sequence ID" value="XM_033809239.1"/>
</dbReference>
<protein>
    <recommendedName>
        <fullName evidence="5">Zn(2)-C6 fungal-type domain-containing protein</fullName>
    </recommendedName>
</protein>
<evidence type="ECO:0000256" key="4">
    <source>
        <dbReference type="SAM" id="MobiDB-lite"/>
    </source>
</evidence>
<dbReference type="InterPro" id="IPR050613">
    <property type="entry name" value="Sec_Metabolite_Reg"/>
</dbReference>
<gene>
    <name evidence="6" type="ORF">M409DRAFT_28940</name>
</gene>
<dbReference type="InterPro" id="IPR001138">
    <property type="entry name" value="Zn2Cys6_DnaBD"/>
</dbReference>